<accession>A0A8J7TI24</accession>
<feature type="non-terminal residue" evidence="12">
    <location>
        <position position="689"/>
    </location>
</feature>
<evidence type="ECO:0000256" key="6">
    <source>
        <dbReference type="ARBA" id="ARBA00022840"/>
    </source>
</evidence>
<feature type="non-terminal residue" evidence="12">
    <location>
        <position position="1"/>
    </location>
</feature>
<organism evidence="12 13">
    <name type="scientific">Atractosteus spatula</name>
    <name type="common">Alligator gar</name>
    <name type="synonym">Lepisosteus spatula</name>
    <dbReference type="NCBI Taxonomy" id="7917"/>
    <lineage>
        <taxon>Eukaryota</taxon>
        <taxon>Metazoa</taxon>
        <taxon>Chordata</taxon>
        <taxon>Craniata</taxon>
        <taxon>Vertebrata</taxon>
        <taxon>Euteleostomi</taxon>
        <taxon>Actinopterygii</taxon>
        <taxon>Neopterygii</taxon>
        <taxon>Holostei</taxon>
        <taxon>Semionotiformes</taxon>
        <taxon>Lepisosteidae</taxon>
        <taxon>Atractosteus</taxon>
    </lineage>
</organism>
<keyword evidence="4 10" id="KW-0812">Transmembrane</keyword>
<dbReference type="FunFam" id="3.40.50.300:FF:000622">
    <property type="entry name" value="ATP-binding cassette sub-family G member 2"/>
    <property type="match status" value="1"/>
</dbReference>
<dbReference type="Gene3D" id="3.40.50.300">
    <property type="entry name" value="P-loop containing nucleotide triphosphate hydrolases"/>
    <property type="match status" value="1"/>
</dbReference>
<keyword evidence="5" id="KW-0547">Nucleotide-binding</keyword>
<feature type="transmembrane region" description="Helical" evidence="10">
    <location>
        <begin position="664"/>
        <end position="682"/>
    </location>
</feature>
<name>A0A8J7TI24_ATRSP</name>
<dbReference type="InterPro" id="IPR050352">
    <property type="entry name" value="ABCG_transporters"/>
</dbReference>
<feature type="transmembrane region" description="Helical" evidence="10">
    <location>
        <begin position="541"/>
        <end position="562"/>
    </location>
</feature>
<dbReference type="GO" id="GO:0005524">
    <property type="term" value="F:ATP binding"/>
    <property type="evidence" value="ECO:0007669"/>
    <property type="project" value="UniProtKB-KW"/>
</dbReference>
<comment type="caution">
    <text evidence="12">The sequence shown here is derived from an EMBL/GenBank/DDBJ whole genome shotgun (WGS) entry which is preliminary data.</text>
</comment>
<keyword evidence="13" id="KW-1185">Reference proteome</keyword>
<dbReference type="InterPro" id="IPR003439">
    <property type="entry name" value="ABC_transporter-like_ATP-bd"/>
</dbReference>
<comment type="subcellular location">
    <subcellularLocation>
        <location evidence="1">Membrane</location>
        <topology evidence="1">Multi-pass membrane protein</topology>
    </subcellularLocation>
</comment>
<reference evidence="12" key="1">
    <citation type="journal article" date="2021" name="Cell">
        <title>Tracing the genetic footprints of vertebrate landing in non-teleost ray-finned fishes.</title>
        <authorList>
            <person name="Bi X."/>
            <person name="Wang K."/>
            <person name="Yang L."/>
            <person name="Pan H."/>
            <person name="Jiang H."/>
            <person name="Wei Q."/>
            <person name="Fang M."/>
            <person name="Yu H."/>
            <person name="Zhu C."/>
            <person name="Cai Y."/>
            <person name="He Y."/>
            <person name="Gan X."/>
            <person name="Zeng H."/>
            <person name="Yu D."/>
            <person name="Zhu Y."/>
            <person name="Jiang H."/>
            <person name="Qiu Q."/>
            <person name="Yang H."/>
            <person name="Zhang Y.E."/>
            <person name="Wang W."/>
            <person name="Zhu M."/>
            <person name="He S."/>
            <person name="Zhang G."/>
        </authorList>
    </citation>
    <scope>NUCLEOTIDE SEQUENCE</scope>
    <source>
        <strain evidence="12">Allg_001</strain>
    </source>
</reference>
<feature type="transmembrane region" description="Helical" evidence="10">
    <location>
        <begin position="429"/>
        <end position="451"/>
    </location>
</feature>
<evidence type="ECO:0000256" key="10">
    <source>
        <dbReference type="SAM" id="Phobius"/>
    </source>
</evidence>
<feature type="region of interest" description="Disordered" evidence="9">
    <location>
        <begin position="1"/>
        <end position="49"/>
    </location>
</feature>
<proteinExistence type="inferred from homology"/>
<keyword evidence="8 10" id="KW-0472">Membrane</keyword>
<dbReference type="InterPro" id="IPR003593">
    <property type="entry name" value="AAA+_ATPase"/>
</dbReference>
<dbReference type="AlphaFoldDB" id="A0A8J7TI24"/>
<sequence length="689" mass="76138">MVNKSSRTEPASTNAPGVELEPHDMQQPSNSSAVVAVTEEEEEPTFQRAVPTRESLRCPRGSVVSFHDIQYTVKISNGPCCKRKVVNKKILHGVNGIMKSGLNAILGPTGGGKSSLLDVLAARKDPAGLSGDVLIDGAPQPSNFKCISGYVVQDDVIMGTLTVRENLLFSAALRLPTSISFKEKEERVDNVLSELGLTKVANSKVGTQLIRGVSGGERKRTNIGMELITEPPVLFLDEPTTGLDASTANAVLILLKRLSRRGRTIILSIHQPRYSIFKLFDSLTLLASGKMMYHGPAKSALGYFKSLGYECESFNNPADFFLDVINGDSTAVAASKDFNESSKEDDLEAVKIHDHEAVDQSVVEKLGEAYLKSSEYRNVQDALKKIEASMGQRKKRKKLVSITYATSFFTQLRWVTMRAVKNLIRNPQASVAQILVVIVLGLIVGAIFFGVKLDASGIQNRVGSLFFLTTNQCFSSVSAIELFITDKKLFIHQYTSGYYRLSVYFISLLLGDLIPMRTLPAVIFSLITYWMIGYKRAPGNFFFFMFTLIMVSYTATSMGLAISAGMDVVGIANLIMTICFVLMLIFSGLLVNIPSIMDWLNWLKYFSIPRYGLTALEVNEFRGLYFCGEKQNNTMSFATAMCYGEAYLCGQGIGYNDWAMWENIVALACMTIIFLSIAYIKLKVMKKFT</sequence>
<dbReference type="Proteomes" id="UP000736164">
    <property type="component" value="Unassembled WGS sequence"/>
</dbReference>
<gene>
    <name evidence="12" type="primary">Abcg2_2</name>
    <name evidence="12" type="ORF">GTO95_0012818</name>
</gene>
<dbReference type="InterPro" id="IPR027417">
    <property type="entry name" value="P-loop_NTPase"/>
</dbReference>
<feature type="transmembrane region" description="Helical" evidence="10">
    <location>
        <begin position="574"/>
        <end position="597"/>
    </location>
</feature>
<comment type="similarity">
    <text evidence="2">Belongs to the ABC transporter superfamily. ABCG family. Eye pigment precursor importer (TC 3.A.1.204) subfamily.</text>
</comment>
<dbReference type="GO" id="GO:0140359">
    <property type="term" value="F:ABC-type transporter activity"/>
    <property type="evidence" value="ECO:0007669"/>
    <property type="project" value="InterPro"/>
</dbReference>
<dbReference type="InterPro" id="IPR013525">
    <property type="entry name" value="ABC2_TM"/>
</dbReference>
<dbReference type="PANTHER" id="PTHR48041:SF82">
    <property type="entry name" value="ATP BINDING CASSETTE SUBFAMILY G MEMBER 2 (JUNIOR BLOOD GROUP)"/>
    <property type="match status" value="1"/>
</dbReference>
<evidence type="ECO:0000256" key="3">
    <source>
        <dbReference type="ARBA" id="ARBA00022448"/>
    </source>
</evidence>
<dbReference type="EMBL" id="JAAWVO010070603">
    <property type="protein sequence ID" value="MBN3324382.1"/>
    <property type="molecule type" value="Genomic_DNA"/>
</dbReference>
<evidence type="ECO:0000256" key="1">
    <source>
        <dbReference type="ARBA" id="ARBA00004141"/>
    </source>
</evidence>
<keyword evidence="6" id="KW-0067">ATP-binding</keyword>
<evidence type="ECO:0000256" key="8">
    <source>
        <dbReference type="ARBA" id="ARBA00023136"/>
    </source>
</evidence>
<keyword evidence="3" id="KW-0813">Transport</keyword>
<evidence type="ECO:0000256" key="7">
    <source>
        <dbReference type="ARBA" id="ARBA00022989"/>
    </source>
</evidence>
<dbReference type="GO" id="GO:0016887">
    <property type="term" value="F:ATP hydrolysis activity"/>
    <property type="evidence" value="ECO:0007669"/>
    <property type="project" value="InterPro"/>
</dbReference>
<protein>
    <submittedName>
        <fullName evidence="12">ABCG2 protein</fullName>
    </submittedName>
</protein>
<evidence type="ECO:0000256" key="4">
    <source>
        <dbReference type="ARBA" id="ARBA00022692"/>
    </source>
</evidence>
<keyword evidence="7 10" id="KW-1133">Transmembrane helix</keyword>
<evidence type="ECO:0000256" key="9">
    <source>
        <dbReference type="SAM" id="MobiDB-lite"/>
    </source>
</evidence>
<evidence type="ECO:0000313" key="13">
    <source>
        <dbReference type="Proteomes" id="UP000736164"/>
    </source>
</evidence>
<dbReference type="PROSITE" id="PS50893">
    <property type="entry name" value="ABC_TRANSPORTER_2"/>
    <property type="match status" value="1"/>
</dbReference>
<dbReference type="PANTHER" id="PTHR48041">
    <property type="entry name" value="ABC TRANSPORTER G FAMILY MEMBER 28"/>
    <property type="match status" value="1"/>
</dbReference>
<dbReference type="GO" id="GO:0016324">
    <property type="term" value="C:apical plasma membrane"/>
    <property type="evidence" value="ECO:0007669"/>
    <property type="project" value="UniProtKB-ARBA"/>
</dbReference>
<dbReference type="SUPFAM" id="SSF52540">
    <property type="entry name" value="P-loop containing nucleoside triphosphate hydrolases"/>
    <property type="match status" value="1"/>
</dbReference>
<evidence type="ECO:0000313" key="12">
    <source>
        <dbReference type="EMBL" id="MBN3324382.1"/>
    </source>
</evidence>
<feature type="domain" description="ABC transporter" evidence="11">
    <location>
        <begin position="64"/>
        <end position="313"/>
    </location>
</feature>
<feature type="compositionally biased region" description="Polar residues" evidence="9">
    <location>
        <begin position="1"/>
        <end position="15"/>
    </location>
</feature>
<dbReference type="GO" id="GO:0015562">
    <property type="term" value="F:efflux transmembrane transporter activity"/>
    <property type="evidence" value="ECO:0007669"/>
    <property type="project" value="UniProtKB-ARBA"/>
</dbReference>
<evidence type="ECO:0000256" key="2">
    <source>
        <dbReference type="ARBA" id="ARBA00005814"/>
    </source>
</evidence>
<dbReference type="Pfam" id="PF01061">
    <property type="entry name" value="ABC2_membrane"/>
    <property type="match status" value="1"/>
</dbReference>
<dbReference type="SMART" id="SM00382">
    <property type="entry name" value="AAA"/>
    <property type="match status" value="1"/>
</dbReference>
<evidence type="ECO:0000259" key="11">
    <source>
        <dbReference type="PROSITE" id="PS50893"/>
    </source>
</evidence>
<evidence type="ECO:0000256" key="5">
    <source>
        <dbReference type="ARBA" id="ARBA00022741"/>
    </source>
</evidence>
<dbReference type="GO" id="GO:0008514">
    <property type="term" value="F:organic anion transmembrane transporter activity"/>
    <property type="evidence" value="ECO:0007669"/>
    <property type="project" value="UniProtKB-ARBA"/>
</dbReference>
<dbReference type="CDD" id="cd03213">
    <property type="entry name" value="ABCG_EPDR"/>
    <property type="match status" value="1"/>
</dbReference>
<feature type="transmembrane region" description="Helical" evidence="10">
    <location>
        <begin position="503"/>
        <end position="529"/>
    </location>
</feature>
<dbReference type="Pfam" id="PF00005">
    <property type="entry name" value="ABC_tran"/>
    <property type="match status" value="1"/>
</dbReference>